<evidence type="ECO:0000313" key="2">
    <source>
        <dbReference type="Proteomes" id="UP000242763"/>
    </source>
</evidence>
<dbReference type="STRING" id="1121003.SAMN03080618_02149"/>
<organism evidence="1 2">
    <name type="scientific">Aquamicrobium aerolatum DSM 21857</name>
    <dbReference type="NCBI Taxonomy" id="1121003"/>
    <lineage>
        <taxon>Bacteria</taxon>
        <taxon>Pseudomonadati</taxon>
        <taxon>Pseudomonadota</taxon>
        <taxon>Alphaproteobacteria</taxon>
        <taxon>Hyphomicrobiales</taxon>
        <taxon>Phyllobacteriaceae</taxon>
        <taxon>Aerobium</taxon>
    </lineage>
</organism>
<dbReference type="OrthoDB" id="8209564at2"/>
<evidence type="ECO:0000313" key="1">
    <source>
        <dbReference type="EMBL" id="SFJ12617.1"/>
    </source>
</evidence>
<keyword evidence="2" id="KW-1185">Reference proteome</keyword>
<dbReference type="Proteomes" id="UP000242763">
    <property type="component" value="Unassembled WGS sequence"/>
</dbReference>
<dbReference type="EMBL" id="FORF01000011">
    <property type="protein sequence ID" value="SFJ12617.1"/>
    <property type="molecule type" value="Genomic_DNA"/>
</dbReference>
<dbReference type="AlphaFoldDB" id="A0A1I3NTY1"/>
<reference evidence="2" key="1">
    <citation type="submission" date="2016-10" db="EMBL/GenBank/DDBJ databases">
        <authorList>
            <person name="Varghese N."/>
            <person name="Submissions S."/>
        </authorList>
    </citation>
    <scope>NUCLEOTIDE SEQUENCE [LARGE SCALE GENOMIC DNA]</scope>
    <source>
        <strain evidence="2">DSM 21857</strain>
    </source>
</reference>
<name>A0A1I3NTY1_9HYPH</name>
<accession>A0A1I3NTY1</accession>
<dbReference type="RefSeq" id="WP_091522022.1">
    <property type="nucleotide sequence ID" value="NZ_FORF01000011.1"/>
</dbReference>
<sequence>MKLRPITRDDSALATSLLAEGFPALAETTWKDSVTRIFDYVERRGEHAIGSIVTASRGDLGICLAIPAERHAFAQPPSTIFNLACFYMRPGEEWRTPLVLKRLMAQTTATYLDLTASPVMRELNRKIGFVDQAGGMVIVPLLPAALRPSPHVRIHTLGSAAAAQLDTRLRDLLAAHKALGCVALIVEWQAALHPVILAPGRRKGVAGARVILAPSRALLRDAAGALARHLLARGYLFMDFDGDSKDGFPPSLFWTRSPPVQVLGAHDAETIDLTFSELVFIPPAGLLNGA</sequence>
<protein>
    <recommendedName>
        <fullName evidence="3">N-acetyltransferase domain-containing protein</fullName>
    </recommendedName>
</protein>
<gene>
    <name evidence="1" type="ORF">SAMN03080618_02149</name>
</gene>
<evidence type="ECO:0008006" key="3">
    <source>
        <dbReference type="Google" id="ProtNLM"/>
    </source>
</evidence>
<proteinExistence type="predicted"/>